<dbReference type="GO" id="GO:0043565">
    <property type="term" value="F:sequence-specific DNA binding"/>
    <property type="evidence" value="ECO:0007669"/>
    <property type="project" value="InterPro"/>
</dbReference>
<evidence type="ECO:0000256" key="5">
    <source>
        <dbReference type="SAM" id="MobiDB-lite"/>
    </source>
</evidence>
<dbReference type="EMBL" id="ADBJ01000039">
    <property type="protein sequence ID" value="EFA77753.1"/>
    <property type="molecule type" value="Genomic_DNA"/>
</dbReference>
<sequence>MKPSSIAMVDNQQQQHHHNINITNNNNNINLNNNNLNQNNIINSPNTNNINTNCSETDLYGNYKPSGGPNNYQSSASIQDIQDQQPNNSIIHNLPMSYPSFDNNSSTNNVDKKWNESLSSAPSSVSNSASNSSLDLSSPSNSVNSPPISNQSLTNTTPQNASPSQQKKRTRDEETMIGFMESFLIRSNNDDNNNNNNNSNIDNLNSYNQSLYSQSMGTVGSTASKSNKEYTIKIKKDLPIQPQPNQQTSKSVMQTGQQQQQQQQKLPSIHHLELDATDKNKLDDAGNSIVNNSSGINLNSSGGVGVQTGGPANSNQQNQQKKRKSKPSKYSINALNTSTLLMGPSSSGATGSSGNVMSPLQSSTNLNSGGNQQSYGNDFLLNYHSSNSTPQSSSSPSPVMPMQYGTGYQTNDPSSFFQSVGQSSGTVSYKSSSTNSTGTNQHYGNEVNEYMALSPTGGSVTSSQYLQSSGVNTPQTVNHSPPYIEYQRSNSFDSSNANNQMQNEKNYYTSQASIPQKLTNTLKYSDYDQMSSSGSHPSIYPGHYPYYETFTHPPAKKTHRRRPANIDKSTLYCHHCNTKTTPEWRRGPNGPATLCNACGLAYAKKQREDESNLQKLLLQHSNSYNYHRSNIHESYVTPSMASSLLPLYNTAASVPYMTSSSSSTPGLSNSYLTYQMQSKPLNSSGGMAPSQLFLPSAKQSPTSSILQDTSRKSNSFSPNSAVGTSSSSSTGSSSIST</sequence>
<dbReference type="Gene3D" id="3.30.50.10">
    <property type="entry name" value="Erythroid Transcription Factor GATA-1, subunit A"/>
    <property type="match status" value="1"/>
</dbReference>
<dbReference type="STRING" id="670386.D3BL19"/>
<dbReference type="SMART" id="SM00401">
    <property type="entry name" value="ZnF_GATA"/>
    <property type="match status" value="1"/>
</dbReference>
<dbReference type="PANTHER" id="PTHR45658">
    <property type="entry name" value="GATA TRANSCRIPTION FACTOR"/>
    <property type="match status" value="1"/>
</dbReference>
<name>D3BL19_HETP5</name>
<dbReference type="AlphaFoldDB" id="D3BL19"/>
<gene>
    <name evidence="7" type="primary">gtaG</name>
    <name evidence="7" type="ORF">PPL_09251</name>
</gene>
<dbReference type="InterPro" id="IPR013088">
    <property type="entry name" value="Znf_NHR/GATA"/>
</dbReference>
<feature type="compositionally biased region" description="Polar residues" evidence="5">
    <location>
        <begin position="153"/>
        <end position="165"/>
    </location>
</feature>
<evidence type="ECO:0000259" key="6">
    <source>
        <dbReference type="PROSITE" id="PS50114"/>
    </source>
</evidence>
<keyword evidence="3" id="KW-0862">Zinc</keyword>
<proteinExistence type="predicted"/>
<keyword evidence="2 4" id="KW-0863">Zinc-finger</keyword>
<evidence type="ECO:0000256" key="1">
    <source>
        <dbReference type="ARBA" id="ARBA00022723"/>
    </source>
</evidence>
<feature type="compositionally biased region" description="Low complexity" evidence="5">
    <location>
        <begin position="117"/>
        <end position="152"/>
    </location>
</feature>
<dbReference type="Proteomes" id="UP000001396">
    <property type="component" value="Unassembled WGS sequence"/>
</dbReference>
<keyword evidence="1" id="KW-0479">Metal-binding</keyword>
<feature type="region of interest" description="Disordered" evidence="5">
    <location>
        <begin position="88"/>
        <end position="173"/>
    </location>
</feature>
<feature type="compositionally biased region" description="Low complexity" evidence="5">
    <location>
        <begin position="723"/>
        <end position="737"/>
    </location>
</feature>
<feature type="compositionally biased region" description="Low complexity" evidence="5">
    <location>
        <begin position="190"/>
        <end position="206"/>
    </location>
</feature>
<feature type="compositionally biased region" description="Low complexity" evidence="5">
    <location>
        <begin position="414"/>
        <end position="439"/>
    </location>
</feature>
<feature type="compositionally biased region" description="Polar residues" evidence="5">
    <location>
        <begin position="243"/>
        <end position="256"/>
    </location>
</feature>
<dbReference type="InterPro" id="IPR000679">
    <property type="entry name" value="Znf_GATA"/>
</dbReference>
<evidence type="ECO:0000313" key="8">
    <source>
        <dbReference type="Proteomes" id="UP000001396"/>
    </source>
</evidence>
<feature type="compositionally biased region" description="Low complexity" evidence="5">
    <location>
        <begin position="385"/>
        <end position="397"/>
    </location>
</feature>
<feature type="compositionally biased region" description="Low complexity" evidence="5">
    <location>
        <begin position="343"/>
        <end position="354"/>
    </location>
</feature>
<evidence type="ECO:0000256" key="2">
    <source>
        <dbReference type="ARBA" id="ARBA00022771"/>
    </source>
</evidence>
<feature type="compositionally biased region" description="Polar residues" evidence="5">
    <location>
        <begin position="355"/>
        <end position="376"/>
    </location>
</feature>
<dbReference type="OMA" id="HRGNMLE"/>
<comment type="caution">
    <text evidence="7">The sequence shown here is derived from an EMBL/GenBank/DDBJ whole genome shotgun (WGS) entry which is preliminary data.</text>
</comment>
<dbReference type="InParanoid" id="D3BL19"/>
<dbReference type="PROSITE" id="PS50114">
    <property type="entry name" value="GATA_ZN_FINGER_2"/>
    <property type="match status" value="1"/>
</dbReference>
<dbReference type="GO" id="GO:0006355">
    <property type="term" value="P:regulation of DNA-templated transcription"/>
    <property type="evidence" value="ECO:0007669"/>
    <property type="project" value="InterPro"/>
</dbReference>
<feature type="region of interest" description="Disordered" evidence="5">
    <location>
        <begin position="293"/>
        <end position="499"/>
    </location>
</feature>
<reference evidence="7 8" key="1">
    <citation type="journal article" date="2011" name="Genome Res.">
        <title>Phylogeny-wide analysis of social amoeba genomes highlights ancient origins for complex intercellular communication.</title>
        <authorList>
            <person name="Heidel A.J."/>
            <person name="Lawal H.M."/>
            <person name="Felder M."/>
            <person name="Schilde C."/>
            <person name="Helps N.R."/>
            <person name="Tunggal B."/>
            <person name="Rivero F."/>
            <person name="John U."/>
            <person name="Schleicher M."/>
            <person name="Eichinger L."/>
            <person name="Platzer M."/>
            <person name="Noegel A.A."/>
            <person name="Schaap P."/>
            <person name="Gloeckner G."/>
        </authorList>
    </citation>
    <scope>NUCLEOTIDE SEQUENCE [LARGE SCALE GENOMIC DNA]</scope>
    <source>
        <strain evidence="8">ATCC 26659 / Pp 5 / PN500</strain>
    </source>
</reference>
<organism evidence="7 8">
    <name type="scientific">Heterostelium pallidum (strain ATCC 26659 / Pp 5 / PN500)</name>
    <name type="common">Cellular slime mold</name>
    <name type="synonym">Polysphondylium pallidum</name>
    <dbReference type="NCBI Taxonomy" id="670386"/>
    <lineage>
        <taxon>Eukaryota</taxon>
        <taxon>Amoebozoa</taxon>
        <taxon>Evosea</taxon>
        <taxon>Eumycetozoa</taxon>
        <taxon>Dictyostelia</taxon>
        <taxon>Acytosteliales</taxon>
        <taxon>Acytosteliaceae</taxon>
        <taxon>Heterostelium</taxon>
    </lineage>
</organism>
<dbReference type="RefSeq" id="XP_020429881.1">
    <property type="nucleotide sequence ID" value="XM_020580048.1"/>
</dbReference>
<dbReference type="InterPro" id="IPR051140">
    <property type="entry name" value="GATA_TF"/>
</dbReference>
<feature type="region of interest" description="Disordered" evidence="5">
    <location>
        <begin position="683"/>
        <end position="737"/>
    </location>
</feature>
<keyword evidence="8" id="KW-1185">Reference proteome</keyword>
<feature type="region of interest" description="Disordered" evidence="5">
    <location>
        <begin position="234"/>
        <end position="266"/>
    </location>
</feature>
<accession>D3BL19</accession>
<feature type="compositionally biased region" description="Polar residues" evidence="5">
    <location>
        <begin position="456"/>
        <end position="479"/>
    </location>
</feature>
<dbReference type="SUPFAM" id="SSF57716">
    <property type="entry name" value="Glucocorticoid receptor-like (DNA-binding domain)"/>
    <property type="match status" value="1"/>
</dbReference>
<protein>
    <submittedName>
        <fullName evidence="7">Putative GATA-binding transcription factor</fullName>
    </submittedName>
</protein>
<dbReference type="GO" id="GO:0008270">
    <property type="term" value="F:zinc ion binding"/>
    <property type="evidence" value="ECO:0007669"/>
    <property type="project" value="UniProtKB-KW"/>
</dbReference>
<evidence type="ECO:0000256" key="4">
    <source>
        <dbReference type="PROSITE-ProRule" id="PRU00094"/>
    </source>
</evidence>
<feature type="compositionally biased region" description="Polar residues" evidence="5">
    <location>
        <begin position="697"/>
        <end position="722"/>
    </location>
</feature>
<feature type="region of interest" description="Disordered" evidence="5">
    <location>
        <begin position="186"/>
        <end position="206"/>
    </location>
</feature>
<dbReference type="PROSITE" id="PS00344">
    <property type="entry name" value="GATA_ZN_FINGER_1"/>
    <property type="match status" value="1"/>
</dbReference>
<dbReference type="GeneID" id="31364726"/>
<evidence type="ECO:0000313" key="7">
    <source>
        <dbReference type="EMBL" id="EFA77753.1"/>
    </source>
</evidence>
<evidence type="ECO:0000256" key="3">
    <source>
        <dbReference type="ARBA" id="ARBA00022833"/>
    </source>
</evidence>
<dbReference type="CDD" id="cd00202">
    <property type="entry name" value="ZnF_GATA"/>
    <property type="match status" value="1"/>
</dbReference>
<feature type="compositionally biased region" description="Polar residues" evidence="5">
    <location>
        <begin position="100"/>
        <end position="109"/>
    </location>
</feature>
<dbReference type="Pfam" id="PF00320">
    <property type="entry name" value="GATA"/>
    <property type="match status" value="1"/>
</dbReference>
<feature type="domain" description="GATA-type" evidence="6">
    <location>
        <begin position="567"/>
        <end position="600"/>
    </location>
</feature>
<feature type="compositionally biased region" description="Polar residues" evidence="5">
    <location>
        <begin position="487"/>
        <end position="499"/>
    </location>
</feature>